<gene>
    <name evidence="2" type="ORF">CDD80_2096</name>
</gene>
<comment type="caution">
    <text evidence="2">The sequence shown here is derived from an EMBL/GenBank/DDBJ whole genome shotgun (WGS) entry which is preliminary data.</text>
</comment>
<evidence type="ECO:0000256" key="1">
    <source>
        <dbReference type="SAM" id="MobiDB-lite"/>
    </source>
</evidence>
<dbReference type="Pfam" id="PF26163">
    <property type="entry name" value="mS26"/>
    <property type="match status" value="1"/>
</dbReference>
<dbReference type="EMBL" id="NJES01000002">
    <property type="protein sequence ID" value="PHH81111.1"/>
    <property type="molecule type" value="Genomic_DNA"/>
</dbReference>
<dbReference type="OrthoDB" id="5223508at2759"/>
<dbReference type="Proteomes" id="UP000226431">
    <property type="component" value="Unassembled WGS sequence"/>
</dbReference>
<protein>
    <submittedName>
        <fullName evidence="2">Uncharacterized protein</fullName>
    </submittedName>
</protein>
<keyword evidence="3" id="KW-1185">Reference proteome</keyword>
<feature type="region of interest" description="Disordered" evidence="1">
    <location>
        <begin position="434"/>
        <end position="457"/>
    </location>
</feature>
<name>A0A2C5ZP76_9HYPO</name>
<dbReference type="CDD" id="cd23703">
    <property type="entry name" value="mS26_PET12"/>
    <property type="match status" value="1"/>
</dbReference>
<accession>A0A2C5ZP76</accession>
<sequence length="647" mass="73683">MNLTETQMDRITDAFTRSVESSPLKARQRVQVTPVTEDALLSQQNCGLSHEPNPFISYGGGGENTYQMAARSISDLNSERQRQFALENLAERRQKQTPASLQSTVAGACPLRCFASQPPPLPSRSGLLLKKPTSALAKWIKEAAPLKTCMRKPGNTRASQPQTPIGEVVGRRTNTLNNWKALQTGKDARRTAEFQNTNKRLQPSAKETHGCQVQISLDPREQSLLYCELEYHLTTALNDFITAELEKGHLVPDNLKQVSDAWANRGRPKVIGFRYDLETQLQLVSLHVHDFEFHGRRQSSPSEIGTLLGVMKSHARQMRLRTFCQPDFVIAKELVDSQSLFNLIDVSRVQQLALAEASQFFEVIVEREKVTQRVRTIVVPPQSPFYVRLPNTPQVDESRPPRVRGHLPIPRDIFPRAERDRKIKPQYIQKVAPQATNRREARSASQQWKEQMADSRRKNLKESLGALWDRRARSDKVRKVQVKRKLEANERAAAAPERDDDRYTRTTVNQALLDTKTHPDEDRVTRAANSRMKLLARESAKREARRHALTELYISASNFIINVKELEEEIERLFCDEYFKKTISEANRHGMQENVWGVYGKPPSISDMLSETSGYVAGVKDYNAVEYGRSVERHKRITEDLTGGRMP</sequence>
<dbReference type="InterPro" id="IPR058940">
    <property type="entry name" value="mS26_fungi"/>
</dbReference>
<evidence type="ECO:0000313" key="3">
    <source>
        <dbReference type="Proteomes" id="UP000226431"/>
    </source>
</evidence>
<proteinExistence type="predicted"/>
<organism evidence="2 3">
    <name type="scientific">Ophiocordyceps camponoti-rufipedis</name>
    <dbReference type="NCBI Taxonomy" id="2004952"/>
    <lineage>
        <taxon>Eukaryota</taxon>
        <taxon>Fungi</taxon>
        <taxon>Dikarya</taxon>
        <taxon>Ascomycota</taxon>
        <taxon>Pezizomycotina</taxon>
        <taxon>Sordariomycetes</taxon>
        <taxon>Hypocreomycetidae</taxon>
        <taxon>Hypocreales</taxon>
        <taxon>Ophiocordycipitaceae</taxon>
        <taxon>Ophiocordyceps</taxon>
    </lineage>
</organism>
<evidence type="ECO:0000313" key="2">
    <source>
        <dbReference type="EMBL" id="PHH81111.1"/>
    </source>
</evidence>
<dbReference type="AlphaFoldDB" id="A0A2C5ZP76"/>
<feature type="region of interest" description="Disordered" evidence="1">
    <location>
        <begin position="389"/>
        <end position="409"/>
    </location>
</feature>
<reference evidence="2 3" key="1">
    <citation type="submission" date="2017-06" db="EMBL/GenBank/DDBJ databases">
        <title>Ant-infecting Ophiocordyceps genomes reveal a high diversity of potential behavioral manipulation genes and a possible major role for enterotoxins.</title>
        <authorList>
            <person name="De Bekker C."/>
            <person name="Evans H.C."/>
            <person name="Brachmann A."/>
            <person name="Hughes D.P."/>
        </authorList>
    </citation>
    <scope>NUCLEOTIDE SEQUENCE [LARGE SCALE GENOMIC DNA]</scope>
    <source>
        <strain evidence="2 3">Map16</strain>
    </source>
</reference>
<dbReference type="STRING" id="2004952.A0A2C5ZP76"/>